<organism evidence="9 10">
    <name type="scientific">Caenorhabditis angaria</name>
    <dbReference type="NCBI Taxonomy" id="860376"/>
    <lineage>
        <taxon>Eukaryota</taxon>
        <taxon>Metazoa</taxon>
        <taxon>Ecdysozoa</taxon>
        <taxon>Nematoda</taxon>
        <taxon>Chromadorea</taxon>
        <taxon>Rhabditida</taxon>
        <taxon>Rhabditina</taxon>
        <taxon>Rhabditomorpha</taxon>
        <taxon>Rhabditoidea</taxon>
        <taxon>Rhabditidae</taxon>
        <taxon>Peloderinae</taxon>
        <taxon>Caenorhabditis</taxon>
    </lineage>
</organism>
<feature type="transmembrane region" description="Helical" evidence="8">
    <location>
        <begin position="172"/>
        <end position="196"/>
    </location>
</feature>
<evidence type="ECO:0000313" key="10">
    <source>
        <dbReference type="Proteomes" id="UP001152747"/>
    </source>
</evidence>
<evidence type="ECO:0000256" key="5">
    <source>
        <dbReference type="ARBA" id="ARBA00022989"/>
    </source>
</evidence>
<keyword evidence="10" id="KW-1185">Reference proteome</keyword>
<dbReference type="GO" id="GO:0005332">
    <property type="term" value="F:gamma-aminobutyric acid:sodium:chloride symporter activity"/>
    <property type="evidence" value="ECO:0007669"/>
    <property type="project" value="TreeGrafter"/>
</dbReference>
<gene>
    <name evidence="9" type="ORF">CAMP_LOCUS9190</name>
</gene>
<dbReference type="OrthoDB" id="5791184at2759"/>
<dbReference type="InterPro" id="IPR037272">
    <property type="entry name" value="SNS_sf"/>
</dbReference>
<dbReference type="Pfam" id="PF00209">
    <property type="entry name" value="SNF"/>
    <property type="match status" value="1"/>
</dbReference>
<reference evidence="9" key="1">
    <citation type="submission" date="2022-11" db="EMBL/GenBank/DDBJ databases">
        <authorList>
            <person name="Kikuchi T."/>
        </authorList>
    </citation>
    <scope>NUCLEOTIDE SEQUENCE</scope>
    <source>
        <strain evidence="9">PS1010</strain>
    </source>
</reference>
<feature type="transmembrane region" description="Helical" evidence="8">
    <location>
        <begin position="139"/>
        <end position="160"/>
    </location>
</feature>
<sequence length="688" mass="80385">MIYTKIIQNSGKAKKIDLTGKESIRAKEIELNIKFGYDRHLLEQETTTETTSKAEHLAEEDFENDYLEVQSPSGDKAPNAEIIEDEELDGIDQTENKLVNISDKSQLFFILCGSADIVDLISFTIFYQMNGGIYSLIPYLLTLIFITFPTSIYEVALAQFSSLPLFSIFRQMAPILGGVPFMIMYFRLIYLAHVALRPKLYSFSYSLLHTVLMGDKAWMDCTQYASDAHCFNPALNCRINEHQVYGKCQPNVGQSVYLKKTSAIASKYIQIENEQYNLFSGTQFASLAMDLDASTLLMGSFLYFSVIGLVFYLGFRTISRLSFFLMISPIIGILPVVFSLNFDNEIYEMIEKQNDISKLMNWQTYFWAFSEALKTSQIFQGTLSTLACKRDFHHNFFKDMVINTLFGAAWRIFYVLTMLPVYYKCQGFIYPAHPFPIDKFTERNKMIDLLLTGLPYLVVKNWNWIGIAMHFATINMAIFGKTIVTLEIMKTSVYKLFPKLHYSNRLIIQVIIVIFFISSFMTYQWYNVELVGSNHSSYSIFNYKFTFGVTSFVHITTVYMMIGVRFIYGEQRLYVNCLTMLRKHDRTYQIFSYLRNYFLLTWRLAPFFMVINFFVIATRILTIYEFLNFQYTFAVGFPILYSLWKLTRGYVKFDNLQLLTSCHLWRPMHWINYRESREAERKYGFNNE</sequence>
<feature type="transmembrane region" description="Helical" evidence="8">
    <location>
        <begin position="597"/>
        <end position="620"/>
    </location>
</feature>
<evidence type="ECO:0000256" key="2">
    <source>
        <dbReference type="ARBA" id="ARBA00022448"/>
    </source>
</evidence>
<dbReference type="SUPFAM" id="SSF161070">
    <property type="entry name" value="SNF-like"/>
    <property type="match status" value="1"/>
</dbReference>
<dbReference type="PANTHER" id="PTHR11616:SF166">
    <property type="entry name" value="SODIUM-AND CHLORIDE-DEPENDENT GLYCINE TRANSPORTER 2"/>
    <property type="match status" value="1"/>
</dbReference>
<feature type="transmembrane region" description="Helical" evidence="8">
    <location>
        <begin position="626"/>
        <end position="644"/>
    </location>
</feature>
<evidence type="ECO:0000256" key="6">
    <source>
        <dbReference type="ARBA" id="ARBA00023136"/>
    </source>
</evidence>
<keyword evidence="2" id="KW-0813">Transport</keyword>
<dbReference type="InterPro" id="IPR000175">
    <property type="entry name" value="Na/ntran_symport"/>
</dbReference>
<protein>
    <submittedName>
        <fullName evidence="9">Uncharacterized protein</fullName>
    </submittedName>
</protein>
<accession>A0A9P1IKI2</accession>
<dbReference type="AlphaFoldDB" id="A0A9P1IKI2"/>
<dbReference type="GO" id="GO:0043005">
    <property type="term" value="C:neuron projection"/>
    <property type="evidence" value="ECO:0007669"/>
    <property type="project" value="TreeGrafter"/>
</dbReference>
<dbReference type="PANTHER" id="PTHR11616">
    <property type="entry name" value="SODIUM/CHLORIDE DEPENDENT TRANSPORTER"/>
    <property type="match status" value="1"/>
</dbReference>
<evidence type="ECO:0000256" key="1">
    <source>
        <dbReference type="ARBA" id="ARBA00004141"/>
    </source>
</evidence>
<dbReference type="EMBL" id="CANHGI010000003">
    <property type="protein sequence ID" value="CAI5446553.1"/>
    <property type="molecule type" value="Genomic_DNA"/>
</dbReference>
<comment type="subcellular location">
    <subcellularLocation>
        <location evidence="1">Membrane</location>
        <topology evidence="1">Multi-pass membrane protein</topology>
    </subcellularLocation>
</comment>
<keyword evidence="7" id="KW-1015">Disulfide bond</keyword>
<keyword evidence="3 8" id="KW-0812">Transmembrane</keyword>
<dbReference type="GO" id="GO:0005886">
    <property type="term" value="C:plasma membrane"/>
    <property type="evidence" value="ECO:0007669"/>
    <property type="project" value="TreeGrafter"/>
</dbReference>
<keyword evidence="5 8" id="KW-1133">Transmembrane helix</keyword>
<feature type="transmembrane region" description="Helical" evidence="8">
    <location>
        <begin position="464"/>
        <end position="486"/>
    </location>
</feature>
<evidence type="ECO:0000256" key="4">
    <source>
        <dbReference type="ARBA" id="ARBA00022847"/>
    </source>
</evidence>
<feature type="transmembrane region" description="Helical" evidence="8">
    <location>
        <begin position="506"/>
        <end position="526"/>
    </location>
</feature>
<feature type="transmembrane region" description="Helical" evidence="8">
    <location>
        <begin position="400"/>
        <end position="423"/>
    </location>
</feature>
<feature type="transmembrane region" description="Helical" evidence="8">
    <location>
        <begin position="546"/>
        <end position="568"/>
    </location>
</feature>
<proteinExistence type="predicted"/>
<comment type="caution">
    <text evidence="9">The sequence shown here is derived from an EMBL/GenBank/DDBJ whole genome shotgun (WGS) entry which is preliminary data.</text>
</comment>
<feature type="transmembrane region" description="Helical" evidence="8">
    <location>
        <begin position="321"/>
        <end position="342"/>
    </location>
</feature>
<dbReference type="PROSITE" id="PS50267">
    <property type="entry name" value="NA_NEUROTRAN_SYMP_3"/>
    <property type="match status" value="1"/>
</dbReference>
<evidence type="ECO:0000256" key="7">
    <source>
        <dbReference type="PIRSR" id="PIRSR600175-2"/>
    </source>
</evidence>
<keyword evidence="6 8" id="KW-0472">Membrane</keyword>
<name>A0A9P1IKI2_9PELO</name>
<evidence type="ECO:0000313" key="9">
    <source>
        <dbReference type="EMBL" id="CAI5446553.1"/>
    </source>
</evidence>
<feature type="disulfide bond" evidence="7">
    <location>
        <begin position="221"/>
        <end position="230"/>
    </location>
</feature>
<keyword evidence="4" id="KW-0769">Symport</keyword>
<evidence type="ECO:0000256" key="3">
    <source>
        <dbReference type="ARBA" id="ARBA00022692"/>
    </source>
</evidence>
<dbReference type="Proteomes" id="UP001152747">
    <property type="component" value="Unassembled WGS sequence"/>
</dbReference>
<feature type="transmembrane region" description="Helical" evidence="8">
    <location>
        <begin position="296"/>
        <end position="315"/>
    </location>
</feature>
<evidence type="ECO:0000256" key="8">
    <source>
        <dbReference type="SAM" id="Phobius"/>
    </source>
</evidence>